<evidence type="ECO:0000259" key="2">
    <source>
        <dbReference type="Pfam" id="PF07589"/>
    </source>
</evidence>
<feature type="chain" id="PRO_5020374425" evidence="1">
    <location>
        <begin position="25"/>
        <end position="238"/>
    </location>
</feature>
<dbReference type="AlphaFoldDB" id="A0A4R6QMF2"/>
<reference evidence="3 4" key="1">
    <citation type="submission" date="2019-03" db="EMBL/GenBank/DDBJ databases">
        <title>Genomic Encyclopedia of Type Strains, Phase IV (KMG-IV): sequencing the most valuable type-strain genomes for metagenomic binning, comparative biology and taxonomic classification.</title>
        <authorList>
            <person name="Goeker M."/>
        </authorList>
    </citation>
    <scope>NUCLEOTIDE SEQUENCE [LARGE SCALE GENOMIC DNA]</scope>
    <source>
        <strain evidence="3 4">DSM 16998</strain>
    </source>
</reference>
<dbReference type="InParanoid" id="A0A4R6QMF2"/>
<dbReference type="NCBIfam" id="TIGR02595">
    <property type="entry name" value="PEP_CTERM"/>
    <property type="match status" value="1"/>
</dbReference>
<name>A0A4R6QMF2_9BURK</name>
<dbReference type="Pfam" id="PF07589">
    <property type="entry name" value="PEP-CTERM"/>
    <property type="match status" value="1"/>
</dbReference>
<dbReference type="RefSeq" id="WP_133701276.1">
    <property type="nucleotide sequence ID" value="NZ_SNXS01000003.1"/>
</dbReference>
<feature type="domain" description="Ice-binding protein C-terminal" evidence="2">
    <location>
        <begin position="197"/>
        <end position="215"/>
    </location>
</feature>
<dbReference type="InterPro" id="IPR013424">
    <property type="entry name" value="Ice-binding_C"/>
</dbReference>
<keyword evidence="1" id="KW-0732">Signal</keyword>
<gene>
    <name evidence="3" type="ORF">DES47_103484</name>
</gene>
<dbReference type="EMBL" id="SNXS01000003">
    <property type="protein sequence ID" value="TDP71503.1"/>
    <property type="molecule type" value="Genomic_DNA"/>
</dbReference>
<comment type="caution">
    <text evidence="3">The sequence shown here is derived from an EMBL/GenBank/DDBJ whole genome shotgun (WGS) entry which is preliminary data.</text>
</comment>
<sequence>MMLKLLSTAAAAAFSLVLAGVAQAVPLNTTFVAEPYLVTMLPGTTSALRPELAGTVLEDDVQSFSYGSVSGTVQSRVVREDVAGTLDFYWRIEVDPNSLGTVPEFMVRDFGYSHLTDADFRIDGLGSSFPYAALVFNPAAAPTGVIDFIMGPPVQAGSGSLFVFLRTSATDYAKTAVYVVGNPFTADQAAFNLTFAPVPEPASWLMLGLGLAALGCTSQSRSRQRQRLDDLTRAPQRV</sequence>
<dbReference type="OrthoDB" id="8758235at2"/>
<accession>A0A4R6QMF2</accession>
<evidence type="ECO:0000313" key="4">
    <source>
        <dbReference type="Proteomes" id="UP000295361"/>
    </source>
</evidence>
<evidence type="ECO:0000256" key="1">
    <source>
        <dbReference type="SAM" id="SignalP"/>
    </source>
</evidence>
<protein>
    <submittedName>
        <fullName evidence="3">Putative secreted protein with PEP-CTERM sorting signal</fullName>
    </submittedName>
</protein>
<dbReference type="Proteomes" id="UP000295361">
    <property type="component" value="Unassembled WGS sequence"/>
</dbReference>
<proteinExistence type="predicted"/>
<evidence type="ECO:0000313" key="3">
    <source>
        <dbReference type="EMBL" id="TDP71503.1"/>
    </source>
</evidence>
<feature type="signal peptide" evidence="1">
    <location>
        <begin position="1"/>
        <end position="24"/>
    </location>
</feature>
<keyword evidence="4" id="KW-1185">Reference proteome</keyword>
<organism evidence="3 4">
    <name type="scientific">Roseateles toxinivorans</name>
    <dbReference type="NCBI Taxonomy" id="270368"/>
    <lineage>
        <taxon>Bacteria</taxon>
        <taxon>Pseudomonadati</taxon>
        <taxon>Pseudomonadota</taxon>
        <taxon>Betaproteobacteria</taxon>
        <taxon>Burkholderiales</taxon>
        <taxon>Sphaerotilaceae</taxon>
        <taxon>Roseateles</taxon>
    </lineage>
</organism>